<dbReference type="AlphaFoldDB" id="A0A9N8DP51"/>
<feature type="compositionally biased region" description="Polar residues" evidence="1">
    <location>
        <begin position="177"/>
        <end position="188"/>
    </location>
</feature>
<sequence length="630" mass="70725">MGFLRVPQPILQRWVAGRSLWPLGNNHRSNACKDVGRAFYCSTVNPWMGSKQKVGIGGNNWSRMDPLQYQRVIAKGLEHGVTVMEAGQEGGDKALAEAYHAAVAAASQDDNKEPLTVTMRIGYRTIMPNDEENQAAQQEPFPGDVSVEQHPFLGPNRTMTPLDEDHPPPSPAATAAGDSNNNNSTEDGSNQMIQILHNTGQEYIQNQLNTSPLVQEFQKNIDNNNLQVVALLHNPEAQIMQMAQDPDIDINQVSIAQRQEFLKDKLIDAFCAMEQAVANQQISGYGIVSNGLVLPPEHPLALDVNTILQAVQGTMEQMNQHQCHLSVIQLPINLMERTGLDAARELYAKVQQQEEPHYLKDSLEIYAMRPMTCYPDRGTGTGHAFRLVDYLLPTGPQEEDEDDSNDNDKDQEVKTGAEQLEEQDVPKELSVEELASKQWSNQMSGPPLIYSIALRKAMGHFDASHLLEEKMNRELICEERETLDGCRLLQSMLHDLDVGLAEVRSLGAHEEHLYQRIIPLIHDTFEGYDEETADVLEMFFKSYSLAVRYSIARNTRQLLQSGGDDGQGYRYEDIPQDEKLQDYALKYLLKEKAISKVIVGATKPEHVVDLVTLCHRFDDELEKEAGEKEE</sequence>
<reference evidence="2" key="1">
    <citation type="submission" date="2020-06" db="EMBL/GenBank/DDBJ databases">
        <authorList>
            <consortium name="Plant Systems Biology data submission"/>
        </authorList>
    </citation>
    <scope>NUCLEOTIDE SEQUENCE</scope>
    <source>
        <strain evidence="2">D6</strain>
    </source>
</reference>
<dbReference type="Proteomes" id="UP001153069">
    <property type="component" value="Unassembled WGS sequence"/>
</dbReference>
<organism evidence="2 3">
    <name type="scientific">Seminavis robusta</name>
    <dbReference type="NCBI Taxonomy" id="568900"/>
    <lineage>
        <taxon>Eukaryota</taxon>
        <taxon>Sar</taxon>
        <taxon>Stramenopiles</taxon>
        <taxon>Ochrophyta</taxon>
        <taxon>Bacillariophyta</taxon>
        <taxon>Bacillariophyceae</taxon>
        <taxon>Bacillariophycidae</taxon>
        <taxon>Naviculales</taxon>
        <taxon>Naviculaceae</taxon>
        <taxon>Seminavis</taxon>
    </lineage>
</organism>
<protein>
    <submittedName>
        <fullName evidence="2">Aldo keto reductase</fullName>
    </submittedName>
</protein>
<evidence type="ECO:0000313" key="3">
    <source>
        <dbReference type="Proteomes" id="UP001153069"/>
    </source>
</evidence>
<dbReference type="EMBL" id="CAICTM010000270">
    <property type="protein sequence ID" value="CAB9506553.1"/>
    <property type="molecule type" value="Genomic_DNA"/>
</dbReference>
<comment type="caution">
    <text evidence="2">The sequence shown here is derived from an EMBL/GenBank/DDBJ whole genome shotgun (WGS) entry which is preliminary data.</text>
</comment>
<gene>
    <name evidence="2" type="ORF">SEMRO_271_G104420.1</name>
</gene>
<proteinExistence type="predicted"/>
<evidence type="ECO:0000313" key="2">
    <source>
        <dbReference type="EMBL" id="CAB9506553.1"/>
    </source>
</evidence>
<keyword evidence="3" id="KW-1185">Reference proteome</keyword>
<feature type="region of interest" description="Disordered" evidence="1">
    <location>
        <begin position="133"/>
        <end position="188"/>
    </location>
</feature>
<accession>A0A9N8DP51</accession>
<evidence type="ECO:0000256" key="1">
    <source>
        <dbReference type="SAM" id="MobiDB-lite"/>
    </source>
</evidence>
<dbReference type="OrthoDB" id="48988at2759"/>
<name>A0A9N8DP51_9STRA</name>